<feature type="region of interest" description="Disordered" evidence="1">
    <location>
        <begin position="190"/>
        <end position="261"/>
    </location>
</feature>
<evidence type="ECO:0000256" key="1">
    <source>
        <dbReference type="SAM" id="MobiDB-lite"/>
    </source>
</evidence>
<organism evidence="3 4">
    <name type="scientific">Neofusicoccum ribis</name>
    <dbReference type="NCBI Taxonomy" id="45134"/>
    <lineage>
        <taxon>Eukaryota</taxon>
        <taxon>Fungi</taxon>
        <taxon>Dikarya</taxon>
        <taxon>Ascomycota</taxon>
        <taxon>Pezizomycotina</taxon>
        <taxon>Dothideomycetes</taxon>
        <taxon>Dothideomycetes incertae sedis</taxon>
        <taxon>Botryosphaeriales</taxon>
        <taxon>Botryosphaeriaceae</taxon>
        <taxon>Neofusicoccum</taxon>
    </lineage>
</organism>
<dbReference type="EMBL" id="JAJVDC020000042">
    <property type="protein sequence ID" value="KAL1631069.1"/>
    <property type="molecule type" value="Genomic_DNA"/>
</dbReference>
<keyword evidence="4" id="KW-1185">Reference proteome</keyword>
<dbReference type="InterPro" id="IPR038967">
    <property type="entry name" value="Dsc4-like"/>
</dbReference>
<gene>
    <name evidence="3" type="ORF">SLS56_004595</name>
</gene>
<protein>
    <recommendedName>
        <fullName evidence="2">DUF1746 domain-containing protein</fullName>
    </recommendedName>
</protein>
<dbReference type="Proteomes" id="UP001521116">
    <property type="component" value="Unassembled WGS sequence"/>
</dbReference>
<name>A0ABR3SVW8_9PEZI</name>
<feature type="compositionally biased region" description="Low complexity" evidence="1">
    <location>
        <begin position="198"/>
        <end position="219"/>
    </location>
</feature>
<proteinExistence type="predicted"/>
<feature type="domain" description="DUF1746" evidence="2">
    <location>
        <begin position="64"/>
        <end position="178"/>
    </location>
</feature>
<evidence type="ECO:0000313" key="3">
    <source>
        <dbReference type="EMBL" id="KAL1631069.1"/>
    </source>
</evidence>
<reference evidence="3 4" key="1">
    <citation type="submission" date="2024-02" db="EMBL/GenBank/DDBJ databases">
        <title>De novo assembly and annotation of 12 fungi associated with fruit tree decline syndrome in Ontario, Canada.</title>
        <authorList>
            <person name="Sulman M."/>
            <person name="Ellouze W."/>
            <person name="Ilyukhin E."/>
        </authorList>
    </citation>
    <scope>NUCLEOTIDE SEQUENCE [LARGE SCALE GENOMIC DNA]</scope>
    <source>
        <strain evidence="3 4">M1-105</strain>
    </source>
</reference>
<evidence type="ECO:0000313" key="4">
    <source>
        <dbReference type="Proteomes" id="UP001521116"/>
    </source>
</evidence>
<dbReference type="Pfam" id="PF08508">
    <property type="entry name" value="DUF1746"/>
    <property type="match status" value="1"/>
</dbReference>
<comment type="caution">
    <text evidence="3">The sequence shown here is derived from an EMBL/GenBank/DDBJ whole genome shotgun (WGS) entry which is preliminary data.</text>
</comment>
<feature type="region of interest" description="Disordered" evidence="1">
    <location>
        <begin position="1"/>
        <end position="37"/>
    </location>
</feature>
<accession>A0ABR3SVW8</accession>
<evidence type="ECO:0000259" key="2">
    <source>
        <dbReference type="Pfam" id="PF08508"/>
    </source>
</evidence>
<dbReference type="PANTHER" id="PTHR39405">
    <property type="entry name" value="DSC E3 UBIQUITIN LIGASE COMPLEX SUBUNIT 4"/>
    <property type="match status" value="1"/>
</dbReference>
<dbReference type="PANTHER" id="PTHR39405:SF1">
    <property type="entry name" value="DSC E3 UBIQUITIN LIGASE COMPLEX SUBUNIT 4"/>
    <property type="match status" value="1"/>
</dbReference>
<dbReference type="InterPro" id="IPR013715">
    <property type="entry name" value="DUF1746"/>
</dbReference>
<feature type="compositionally biased region" description="Basic and acidic residues" evidence="1">
    <location>
        <begin position="12"/>
        <end position="31"/>
    </location>
</feature>
<sequence>MSDDASPSTADWPRRPGSAHDHEPEPDRDAGESVEAPNEAAILAEQKKKIRSKRIDYLDDLLRNLDILIYAEISAVYYLDCSFLRFVLRAFVQLIWLTPKPEILPELPSNRPYIYPISGSNLICLFVHLWFPPPSAGEATRGYLHGGLLIDWIGQQGPTSKPRLFLLDCFILALQLVMLAVTLKLQTVKRKREPETTGGDSASAGEGADSAPPSASPQDVDSEEQGILRRSSTLSTLQDRVPDERDELLSDGGLPESSPQAALDALNSGQAVVAELFILDTVREQVDVAFNAANNTEAAGSGILTSRDRRRQLAAVLARRRLTLATRFGGG</sequence>